<feature type="transmembrane region" description="Helical" evidence="8">
    <location>
        <begin position="52"/>
        <end position="73"/>
    </location>
</feature>
<feature type="transmembrane region" description="Helical" evidence="8">
    <location>
        <begin position="377"/>
        <end position="395"/>
    </location>
</feature>
<feature type="transmembrane region" description="Helical" evidence="8">
    <location>
        <begin position="286"/>
        <end position="304"/>
    </location>
</feature>
<evidence type="ECO:0000259" key="9">
    <source>
        <dbReference type="Pfam" id="PF13231"/>
    </source>
</evidence>
<dbReference type="GO" id="GO:0005886">
    <property type="term" value="C:plasma membrane"/>
    <property type="evidence" value="ECO:0007669"/>
    <property type="project" value="UniProtKB-SubCell"/>
</dbReference>
<feature type="transmembrane region" description="Helical" evidence="8">
    <location>
        <begin position="464"/>
        <end position="482"/>
    </location>
</feature>
<dbReference type="PANTHER" id="PTHR33908">
    <property type="entry name" value="MANNOSYLTRANSFERASE YKCB-RELATED"/>
    <property type="match status" value="1"/>
</dbReference>
<keyword evidence="11" id="KW-1185">Reference proteome</keyword>
<dbReference type="Proteomes" id="UP000053370">
    <property type="component" value="Unassembled WGS sequence"/>
</dbReference>
<evidence type="ECO:0000256" key="8">
    <source>
        <dbReference type="SAM" id="Phobius"/>
    </source>
</evidence>
<keyword evidence="3 10" id="KW-0328">Glycosyltransferase</keyword>
<evidence type="ECO:0000256" key="5">
    <source>
        <dbReference type="ARBA" id="ARBA00022692"/>
    </source>
</evidence>
<keyword evidence="6 8" id="KW-1133">Transmembrane helix</keyword>
<feature type="transmembrane region" description="Helical" evidence="8">
    <location>
        <begin position="431"/>
        <end position="452"/>
    </location>
</feature>
<dbReference type="GO" id="GO:0016763">
    <property type="term" value="F:pentosyltransferase activity"/>
    <property type="evidence" value="ECO:0007669"/>
    <property type="project" value="TreeGrafter"/>
</dbReference>
<evidence type="ECO:0000256" key="2">
    <source>
        <dbReference type="ARBA" id="ARBA00022475"/>
    </source>
</evidence>
<evidence type="ECO:0000256" key="6">
    <source>
        <dbReference type="ARBA" id="ARBA00022989"/>
    </source>
</evidence>
<proteinExistence type="predicted"/>
<feature type="domain" description="Glycosyltransferase RgtA/B/C/D-like" evidence="9">
    <location>
        <begin position="177"/>
        <end position="319"/>
    </location>
</feature>
<dbReference type="GO" id="GO:0009103">
    <property type="term" value="P:lipopolysaccharide biosynthetic process"/>
    <property type="evidence" value="ECO:0007669"/>
    <property type="project" value="UniProtKB-ARBA"/>
</dbReference>
<feature type="transmembrane region" description="Helical" evidence="8">
    <location>
        <begin position="187"/>
        <end position="208"/>
    </location>
</feature>
<keyword evidence="7 8" id="KW-0472">Membrane</keyword>
<feature type="transmembrane region" description="Helical" evidence="8">
    <location>
        <begin position="239"/>
        <end position="258"/>
    </location>
</feature>
<reference evidence="10" key="1">
    <citation type="journal article" date="2015" name="Genome Announc.">
        <title>Draft Genome Sequence of Anaerolineae Strain TC1, a Novel Isolate from a Methanogenic Wastewater Treatment System.</title>
        <authorList>
            <person name="Matsuura N."/>
            <person name="Tourlousse D.M."/>
            <person name="Sun L."/>
            <person name="Toyonaga M."/>
            <person name="Kuroda K."/>
            <person name="Ohashi A."/>
            <person name="Cruz R."/>
            <person name="Yamaguchi T."/>
            <person name="Sekiguchi Y."/>
        </authorList>
    </citation>
    <scope>NUCLEOTIDE SEQUENCE [LARGE SCALE GENOMIC DNA]</scope>
    <source>
        <strain evidence="10">TC1</strain>
    </source>
</reference>
<dbReference type="AlphaFoldDB" id="A0A0S7BTB9"/>
<dbReference type="STRING" id="1678840.ATC1_13460"/>
<feature type="transmembrane region" description="Helical" evidence="8">
    <location>
        <begin position="117"/>
        <end position="135"/>
    </location>
</feature>
<evidence type="ECO:0000313" key="10">
    <source>
        <dbReference type="EMBL" id="GAP40484.1"/>
    </source>
</evidence>
<gene>
    <name evidence="10" type="ORF">ATC1_13460</name>
</gene>
<keyword evidence="5 8" id="KW-0812">Transmembrane</keyword>
<dbReference type="EMBL" id="DF968181">
    <property type="protein sequence ID" value="GAP40484.1"/>
    <property type="molecule type" value="Genomic_DNA"/>
</dbReference>
<organism evidence="10">
    <name type="scientific">Flexilinea flocculi</name>
    <dbReference type="NCBI Taxonomy" id="1678840"/>
    <lineage>
        <taxon>Bacteria</taxon>
        <taxon>Bacillati</taxon>
        <taxon>Chloroflexota</taxon>
        <taxon>Anaerolineae</taxon>
        <taxon>Anaerolineales</taxon>
        <taxon>Anaerolineaceae</taxon>
        <taxon>Flexilinea</taxon>
    </lineage>
</organism>
<name>A0A0S7BTB9_9CHLR</name>
<keyword evidence="4 10" id="KW-0808">Transferase</keyword>
<sequence>MQNKKSIFFFLFFFLLFLIPMFSPYEAAQKFGNSIAPDGNIERFTPEIFQIGQIGCAALGFLSLGFSLFAGFFPRKYQFFIQQQKQSLRSLPRRFVQDVRSFRQSIIASFKIEKSDLILLVLIMAAGFAVRWIMINRPMTHDESYSVYIWGSSSLRHTTNDYHLPNNHVFHSILVNLIYHTIGKIPAFVRLPAFISGWLIIPFAYLLGKKIYNRHTGLLTAGLAAFSPFLIEYSTLARGYSLLSLFTIFIFLLGIYVIRHKNLFAWSMMILISSLGFYTLPTMLYPFGALCVWLFLFLIFSQFSSNYRNPANFLKYLVLSGLAVSGFSLLLYSPIFINSGTDVLFKNVFVLPLPQNDFYPTLLSRFSDHFHAFTDNVPKPIWILLFLGILISIVFHHRISQIRIPLQAAFLLWLPPVILYQRPNLWPRTQIYLWVPVILWGSAGMIAAIDWIWNKARFHQQSRLTQWFIMVVTVAAAIPQGIHAFQVSKEISIHEIAIQEILTDDPAKILVAVAPEDDAALWYYADRYDLPKNIFNKNRPFSTVYVFANPQNEGFEEPRTIDDVLNRYGPGAAFVLSDTKQVFINRDNAIFSKFQANSRVVEETFGTK</sequence>
<evidence type="ECO:0000256" key="3">
    <source>
        <dbReference type="ARBA" id="ARBA00022676"/>
    </source>
</evidence>
<comment type="subcellular location">
    <subcellularLocation>
        <location evidence="1">Cell membrane</location>
        <topology evidence="1">Multi-pass membrane protein</topology>
    </subcellularLocation>
</comment>
<feature type="transmembrane region" description="Helical" evidence="8">
    <location>
        <begin position="316"/>
        <end position="337"/>
    </location>
</feature>
<evidence type="ECO:0000313" key="11">
    <source>
        <dbReference type="Proteomes" id="UP000053370"/>
    </source>
</evidence>
<dbReference type="PANTHER" id="PTHR33908:SF11">
    <property type="entry name" value="MEMBRANE PROTEIN"/>
    <property type="match status" value="1"/>
</dbReference>
<evidence type="ECO:0000256" key="7">
    <source>
        <dbReference type="ARBA" id="ARBA00023136"/>
    </source>
</evidence>
<dbReference type="InterPro" id="IPR038731">
    <property type="entry name" value="RgtA/B/C-like"/>
</dbReference>
<evidence type="ECO:0000256" key="4">
    <source>
        <dbReference type="ARBA" id="ARBA00022679"/>
    </source>
</evidence>
<dbReference type="InterPro" id="IPR050297">
    <property type="entry name" value="LipidA_mod_glycosyltrf_83"/>
</dbReference>
<protein>
    <submittedName>
        <fullName evidence="10">Dolichyl-phosphate-mannose-protein mannosyltransferase</fullName>
    </submittedName>
</protein>
<keyword evidence="2" id="KW-1003">Cell membrane</keyword>
<accession>A0A0S7BTB9</accession>
<evidence type="ECO:0000256" key="1">
    <source>
        <dbReference type="ARBA" id="ARBA00004651"/>
    </source>
</evidence>
<dbReference type="Pfam" id="PF13231">
    <property type="entry name" value="PMT_2"/>
    <property type="match status" value="1"/>
</dbReference>